<organism evidence="2 3">
    <name type="scientific">Protea cynaroides</name>
    <dbReference type="NCBI Taxonomy" id="273540"/>
    <lineage>
        <taxon>Eukaryota</taxon>
        <taxon>Viridiplantae</taxon>
        <taxon>Streptophyta</taxon>
        <taxon>Embryophyta</taxon>
        <taxon>Tracheophyta</taxon>
        <taxon>Spermatophyta</taxon>
        <taxon>Magnoliopsida</taxon>
        <taxon>Proteales</taxon>
        <taxon>Proteaceae</taxon>
        <taxon>Protea</taxon>
    </lineage>
</organism>
<accession>A0A9Q0JY96</accession>
<dbReference type="OrthoDB" id="1927968at2759"/>
<proteinExistence type="predicted"/>
<dbReference type="EMBL" id="JAMYWD010000011">
    <property type="protein sequence ID" value="KAJ4954648.1"/>
    <property type="molecule type" value="Genomic_DNA"/>
</dbReference>
<reference evidence="2" key="1">
    <citation type="journal article" date="2023" name="Plant J.">
        <title>The genome of the king protea, Protea cynaroides.</title>
        <authorList>
            <person name="Chang J."/>
            <person name="Duong T.A."/>
            <person name="Schoeman C."/>
            <person name="Ma X."/>
            <person name="Roodt D."/>
            <person name="Barker N."/>
            <person name="Li Z."/>
            <person name="Van de Peer Y."/>
            <person name="Mizrachi E."/>
        </authorList>
    </citation>
    <scope>NUCLEOTIDE SEQUENCE</scope>
    <source>
        <tissue evidence="2">Young leaves</tissue>
    </source>
</reference>
<gene>
    <name evidence="2" type="ORF">NE237_011431</name>
</gene>
<evidence type="ECO:0000313" key="2">
    <source>
        <dbReference type="EMBL" id="KAJ4954648.1"/>
    </source>
</evidence>
<protein>
    <recommendedName>
        <fullName evidence="4">Hydroxyproline-rich glycoprotein family protein</fullName>
    </recommendedName>
</protein>
<feature type="region of interest" description="Disordered" evidence="1">
    <location>
        <begin position="152"/>
        <end position="173"/>
    </location>
</feature>
<sequence>MRGVNNSVETINAAANAIVAAESRVQQSTVQKRRWSSWWSLYWCFGSHKHGKRISHAVLVPERTLPGTVAPATEDPMHPPNMLPFVAPPSSPASFLQSEPPSANQSPTGLLSLSALSANMYSPSGPASIFAIGPYAHETQLVSPPVFSTFTTEPSTAPFTPPPEPVQMTTPSSPEVPFAQLLSSSFDPNHRTGETCQKFPISNYEFQSYQLYPGSPVGQLISPSSAISGSGTSSPYPDCEFIAGRHPFLHFGAREPPKIMSFDGLSNRYWGPGRGSGSLTPDAAGPTSRDSFLLDCQMSEVASLANSENGSQNDDVVIVQRVSFELTAEDVEVERVPSCVQKSAGISLKSATEGLPDIAAPATSTSQRGGVSTEAWDAFECRVGETSNAMPERASGDAEEEQQEKQKHPSLAQGSLKEFKFDNADGRVSDKPTIGSDWWIDEKVVGKETGPCTKWAFFRMMQPGVS</sequence>
<dbReference type="AlphaFoldDB" id="A0A9Q0JY96"/>
<evidence type="ECO:0008006" key="4">
    <source>
        <dbReference type="Google" id="ProtNLM"/>
    </source>
</evidence>
<dbReference type="PANTHER" id="PTHR31798">
    <property type="entry name" value="HYDROXYPROLINE-RICH GLYCOPROTEIN-LIKE"/>
    <property type="match status" value="1"/>
</dbReference>
<keyword evidence="3" id="KW-1185">Reference proteome</keyword>
<dbReference type="InterPro" id="IPR040420">
    <property type="entry name" value="At1g76660-like"/>
</dbReference>
<comment type="caution">
    <text evidence="2">The sequence shown here is derived from an EMBL/GenBank/DDBJ whole genome shotgun (WGS) entry which is preliminary data.</text>
</comment>
<name>A0A9Q0JY96_9MAGN</name>
<feature type="region of interest" description="Disordered" evidence="1">
    <location>
        <begin position="388"/>
        <end position="416"/>
    </location>
</feature>
<dbReference type="PANTHER" id="PTHR31798:SF10">
    <property type="entry name" value="OS02G0822000 PROTEIN"/>
    <property type="match status" value="1"/>
</dbReference>
<evidence type="ECO:0000256" key="1">
    <source>
        <dbReference type="SAM" id="MobiDB-lite"/>
    </source>
</evidence>
<dbReference type="Proteomes" id="UP001141806">
    <property type="component" value="Unassembled WGS sequence"/>
</dbReference>
<evidence type="ECO:0000313" key="3">
    <source>
        <dbReference type="Proteomes" id="UP001141806"/>
    </source>
</evidence>